<keyword evidence="8" id="KW-1185">Reference proteome</keyword>
<dbReference type="SUPFAM" id="SSF55811">
    <property type="entry name" value="Nudix"/>
    <property type="match status" value="1"/>
</dbReference>
<dbReference type="Gene3D" id="3.90.79.10">
    <property type="entry name" value="Nucleoside Triphosphate Pyrophosphohydrolase"/>
    <property type="match status" value="1"/>
</dbReference>
<dbReference type="InterPro" id="IPR003565">
    <property type="entry name" value="Tetra_PHTase"/>
</dbReference>
<keyword evidence="3" id="KW-0547">Nucleotide-binding</keyword>
<dbReference type="Pfam" id="PF00293">
    <property type="entry name" value="NUDIX"/>
    <property type="match status" value="1"/>
</dbReference>
<dbReference type="CDD" id="cd03428">
    <property type="entry name" value="NUDIX_Ap4A_Nudt2"/>
    <property type="match status" value="1"/>
</dbReference>
<dbReference type="InterPro" id="IPR051325">
    <property type="entry name" value="Nudix_hydrolase_domain"/>
</dbReference>
<comment type="caution">
    <text evidence="7">The sequence shown here is derived from an EMBL/GenBank/DDBJ whole genome shotgun (WGS) entry which is preliminary data.</text>
</comment>
<evidence type="ECO:0000256" key="5">
    <source>
        <dbReference type="ARBA" id="ARBA00032644"/>
    </source>
</evidence>
<dbReference type="GO" id="GO:0004081">
    <property type="term" value="F:bis(5'-nucleosyl)-tetraphosphatase (asymmetrical) activity"/>
    <property type="evidence" value="ECO:0007669"/>
    <property type="project" value="TreeGrafter"/>
</dbReference>
<keyword evidence="4 7" id="KW-0378">Hydrolase</keyword>
<gene>
    <name evidence="7" type="ORF">MY1_1552</name>
</gene>
<evidence type="ECO:0000256" key="1">
    <source>
        <dbReference type="ARBA" id="ARBA00005582"/>
    </source>
</evidence>
<feature type="domain" description="Nudix hydrolase" evidence="6">
    <location>
        <begin position="2"/>
        <end position="134"/>
    </location>
</feature>
<dbReference type="GeneID" id="56063879"/>
<evidence type="ECO:0000256" key="2">
    <source>
        <dbReference type="ARBA" id="ARBA00018911"/>
    </source>
</evidence>
<dbReference type="PATRIC" id="fig|1001994.6.peg.1534"/>
<proteinExistence type="inferred from homology"/>
<evidence type="ECO:0000256" key="4">
    <source>
        <dbReference type="ARBA" id="ARBA00022801"/>
    </source>
</evidence>
<evidence type="ECO:0000256" key="3">
    <source>
        <dbReference type="ARBA" id="ARBA00022741"/>
    </source>
</evidence>
<sequence>MIEETSAGVVIFRRENSKILFLLLNYPSGHWDFVKGKMEEGETTHQTAIRETREETGITDIVFLDDFEEWIKYNFQYHGELVNKKVVFFLAETKTEQVIISHEHLDYIWADYETAMEKTTFDNAKSILTKSKELLGKTLQL</sequence>
<dbReference type="GO" id="GO:0006167">
    <property type="term" value="P:AMP biosynthetic process"/>
    <property type="evidence" value="ECO:0007669"/>
    <property type="project" value="TreeGrafter"/>
</dbReference>
<accession>F9CUA5</accession>
<dbReference type="PANTHER" id="PTHR21340">
    <property type="entry name" value="DIADENOSINE 5,5-P1,P4-TETRAPHOSPHATE PYROPHOSPHOHYDROLASE MUTT"/>
    <property type="match status" value="1"/>
</dbReference>
<dbReference type="GO" id="GO:0006754">
    <property type="term" value="P:ATP biosynthetic process"/>
    <property type="evidence" value="ECO:0007669"/>
    <property type="project" value="TreeGrafter"/>
</dbReference>
<name>F9CUA5_9ARCH</name>
<dbReference type="InterPro" id="IPR020084">
    <property type="entry name" value="NUDIX_hydrolase_CS"/>
</dbReference>
<dbReference type="InterPro" id="IPR000086">
    <property type="entry name" value="NUDIX_hydrolase_dom"/>
</dbReference>
<dbReference type="Proteomes" id="UP000004440">
    <property type="component" value="Unassembled WGS sequence"/>
</dbReference>
<dbReference type="InterPro" id="IPR015797">
    <property type="entry name" value="NUDIX_hydrolase-like_dom_sf"/>
</dbReference>
<organism evidence="7 8">
    <name type="scientific">Nitrosarchaeum koreense MY1</name>
    <dbReference type="NCBI Taxonomy" id="1001994"/>
    <lineage>
        <taxon>Archaea</taxon>
        <taxon>Nitrososphaerota</taxon>
        <taxon>Nitrososphaeria</taxon>
        <taxon>Nitrosopumilales</taxon>
        <taxon>Nitrosopumilaceae</taxon>
        <taxon>Nitrosarchaeum</taxon>
    </lineage>
</organism>
<evidence type="ECO:0000259" key="6">
    <source>
        <dbReference type="PROSITE" id="PS51462"/>
    </source>
</evidence>
<dbReference type="EMBL" id="AFPU01000001">
    <property type="protein sequence ID" value="EGP94306.1"/>
    <property type="molecule type" value="Genomic_DNA"/>
</dbReference>
<dbReference type="OrthoDB" id="25379at2157"/>
<evidence type="ECO:0000313" key="7">
    <source>
        <dbReference type="EMBL" id="EGP94306.1"/>
    </source>
</evidence>
<reference evidence="7 8" key="1">
    <citation type="journal article" date="2011" name="J. Bacteriol.">
        <title>Genome Sequence of an Ammonia-Oxidizing Soil Archaeon, "Candidatus Nitrosoarchaeum koreensis" MY1.</title>
        <authorList>
            <person name="Kim B.K."/>
            <person name="Jung M.Y."/>
            <person name="Yu D.S."/>
            <person name="Park S.J."/>
            <person name="Oh T.K."/>
            <person name="Rhee S.K."/>
            <person name="Kim J.F."/>
        </authorList>
    </citation>
    <scope>NUCLEOTIDE SEQUENCE [LARGE SCALE GENOMIC DNA]</scope>
    <source>
        <strain evidence="7 8">MY1</strain>
    </source>
</reference>
<comment type="similarity">
    <text evidence="1">Belongs to the Nudix hydrolase family.</text>
</comment>
<dbReference type="STRING" id="1001994.MY1_1552"/>
<dbReference type="GO" id="GO:0000166">
    <property type="term" value="F:nucleotide binding"/>
    <property type="evidence" value="ECO:0007669"/>
    <property type="project" value="UniProtKB-KW"/>
</dbReference>
<dbReference type="PROSITE" id="PS00893">
    <property type="entry name" value="NUDIX_BOX"/>
    <property type="match status" value="1"/>
</dbReference>
<dbReference type="PANTHER" id="PTHR21340:SF0">
    <property type="entry name" value="BIS(5'-NUCLEOSYL)-TETRAPHOSPHATASE [ASYMMETRICAL]"/>
    <property type="match status" value="1"/>
</dbReference>
<evidence type="ECO:0000313" key="8">
    <source>
        <dbReference type="Proteomes" id="UP000004440"/>
    </source>
</evidence>
<dbReference type="AlphaFoldDB" id="F9CUA5"/>
<dbReference type="RefSeq" id="WP_007551266.1">
    <property type="nucleotide sequence ID" value="NZ_AFPU01000001.1"/>
</dbReference>
<dbReference type="PROSITE" id="PS51462">
    <property type="entry name" value="NUDIX"/>
    <property type="match status" value="1"/>
</dbReference>
<protein>
    <recommendedName>
        <fullName evidence="2">Bis(5'-nucleosyl)-tetraphosphatase [asymmetrical]</fullName>
    </recommendedName>
    <alternativeName>
        <fullName evidence="5">Diadenosine 5',5'''-P1,P4-tetraphosphate asymmetrical hydrolase</fullName>
    </alternativeName>
</protein>